<dbReference type="AlphaFoldDB" id="A0A239I4E0"/>
<dbReference type="OrthoDB" id="581894at2"/>
<feature type="chain" id="PRO_5013394395" description="Cobalt/nickel transport protein" evidence="1">
    <location>
        <begin position="28"/>
        <end position="279"/>
    </location>
</feature>
<keyword evidence="1" id="KW-0732">Signal</keyword>
<proteinExistence type="predicted"/>
<dbReference type="Pfam" id="PF10670">
    <property type="entry name" value="DUF4198"/>
    <property type="match status" value="1"/>
</dbReference>
<dbReference type="Proteomes" id="UP000198284">
    <property type="component" value="Unassembled WGS sequence"/>
</dbReference>
<protein>
    <recommendedName>
        <fullName evidence="4">Cobalt/nickel transport protein</fullName>
    </recommendedName>
</protein>
<evidence type="ECO:0008006" key="4">
    <source>
        <dbReference type="Google" id="ProtNLM"/>
    </source>
</evidence>
<dbReference type="EMBL" id="FZOT01000008">
    <property type="protein sequence ID" value="SNS88467.1"/>
    <property type="molecule type" value="Genomic_DNA"/>
</dbReference>
<evidence type="ECO:0000313" key="2">
    <source>
        <dbReference type="EMBL" id="SNS88467.1"/>
    </source>
</evidence>
<name>A0A239I4E0_9BURK</name>
<feature type="signal peptide" evidence="1">
    <location>
        <begin position="1"/>
        <end position="27"/>
    </location>
</feature>
<sequence>MQIRLTAVPALASLLLGLMLAAPAAVAHEFWMSSLPGPAGSARLQLLVGEYFEGSRVGFTREHAAAMRHYTGAGVEDLLPRLPRDGMLEALALPALRPGMHLIAYDSHPSLITLPAGRFHAYLHDEGLDAIVRWREEHGLADRPGRERFRRHVKHLICVGDAGAMNSQVHAVGTGQRLEILPRFQAGDLRPGADLPLAVSFDGRPLAGALLKAWHRRSGQTTLIRAHTDGQGQATIDLPYAGEWMFSVVHMIPAEGTADADWDSFWGNLTLTVREGGCR</sequence>
<keyword evidence="3" id="KW-1185">Reference proteome</keyword>
<gene>
    <name evidence="2" type="ORF">SAMN06265795_108119</name>
</gene>
<dbReference type="RefSeq" id="WP_089399890.1">
    <property type="nucleotide sequence ID" value="NZ_FZOT01000008.1"/>
</dbReference>
<dbReference type="InterPro" id="IPR019613">
    <property type="entry name" value="DUF4198"/>
</dbReference>
<evidence type="ECO:0000256" key="1">
    <source>
        <dbReference type="SAM" id="SignalP"/>
    </source>
</evidence>
<evidence type="ECO:0000313" key="3">
    <source>
        <dbReference type="Proteomes" id="UP000198284"/>
    </source>
</evidence>
<reference evidence="2 3" key="1">
    <citation type="submission" date="2017-06" db="EMBL/GenBank/DDBJ databases">
        <authorList>
            <person name="Kim H.J."/>
            <person name="Triplett B.A."/>
        </authorList>
    </citation>
    <scope>NUCLEOTIDE SEQUENCE [LARGE SCALE GENOMIC DNA]</scope>
    <source>
        <strain evidence="2 3">U15</strain>
    </source>
</reference>
<accession>A0A239I4E0</accession>
<organism evidence="2 3">
    <name type="scientific">Noviherbaspirillum humi</name>
    <dbReference type="NCBI Taxonomy" id="1688639"/>
    <lineage>
        <taxon>Bacteria</taxon>
        <taxon>Pseudomonadati</taxon>
        <taxon>Pseudomonadota</taxon>
        <taxon>Betaproteobacteria</taxon>
        <taxon>Burkholderiales</taxon>
        <taxon>Oxalobacteraceae</taxon>
        <taxon>Noviherbaspirillum</taxon>
    </lineage>
</organism>